<dbReference type="GO" id="GO:0016779">
    <property type="term" value="F:nucleotidyltransferase activity"/>
    <property type="evidence" value="ECO:0007669"/>
    <property type="project" value="UniProtKB-KW"/>
</dbReference>
<dbReference type="Proteomes" id="UP000198815">
    <property type="component" value="Unassembled WGS sequence"/>
</dbReference>
<dbReference type="InterPro" id="IPR053177">
    <property type="entry name" value="ADP-glucose_phosphorylase"/>
</dbReference>
<dbReference type="Gene3D" id="3.30.428.10">
    <property type="entry name" value="HIT-like"/>
    <property type="match status" value="1"/>
</dbReference>
<evidence type="ECO:0000313" key="2">
    <source>
        <dbReference type="EMBL" id="SER98115.1"/>
    </source>
</evidence>
<gene>
    <name evidence="2" type="ORF">SAMN05443377_1253</name>
</gene>
<evidence type="ECO:0000259" key="1">
    <source>
        <dbReference type="Pfam" id="PF16268"/>
    </source>
</evidence>
<keyword evidence="2" id="KW-0808">Transferase</keyword>
<organism evidence="2 3">
    <name type="scientific">Propionibacterium cyclohexanicum</name>
    <dbReference type="NCBI Taxonomy" id="64702"/>
    <lineage>
        <taxon>Bacteria</taxon>
        <taxon>Bacillati</taxon>
        <taxon>Actinomycetota</taxon>
        <taxon>Actinomycetes</taxon>
        <taxon>Propionibacteriales</taxon>
        <taxon>Propionibacteriaceae</taxon>
        <taxon>Propionibacterium</taxon>
    </lineage>
</organism>
<evidence type="ECO:0000313" key="3">
    <source>
        <dbReference type="Proteomes" id="UP000198815"/>
    </source>
</evidence>
<protein>
    <submittedName>
        <fullName evidence="2">Galactose-1-phosphate uridylyltransferase</fullName>
    </submittedName>
</protein>
<dbReference type="InterPro" id="IPR032576">
    <property type="entry name" value="DUF4921"/>
</dbReference>
<dbReference type="SUPFAM" id="SSF54197">
    <property type="entry name" value="HIT-like"/>
    <property type="match status" value="1"/>
</dbReference>
<dbReference type="AlphaFoldDB" id="A0A1H9TLP1"/>
<dbReference type="PANTHER" id="PTHR42763:SF2">
    <property type="entry name" value="ADP-GLUCOSE PHOSPHORYLASE"/>
    <property type="match status" value="1"/>
</dbReference>
<accession>A0A1H9TLP1</accession>
<sequence>MSEFGSGDPLRVMPDGTVKQLSLLSGVQVWTVPSRADRPVVRSGAPARKLAPGDEDHECPFCPGRIAETPPEKARRIRTDQGWRTLRGILPGQWHDSQWCFRRIPNLFEIVGYDYWARNYAFRAPNALTQRCNRYCADSAGRLHVEQILRTKQAATGEEITDCAALDDAALARRAIGLFAGGHDVIVARRHFVDGATDSSQLAGSGTLSVAEHAQYMDVTIEALHDLYEQNRHVRYVAVFQNWLRAAGASFDHVHKQLVSIDERPVSVQQELARLRANPNAYNDLALNVAVQHDLVIAENAHAIAFAGFGHRYPTIEIYSKSAICEPWAQTEAERADMSALVHACHAGTGTEVASNEEWHHRSPDMDMAMPWRINLKWRISTLAGFEGDTKIYVNTLDPWHLRDRLVASLTGLRDAGRLGAGIAIGDQCPARYNSLRYNPQLRC</sequence>
<keyword evidence="3" id="KW-1185">Reference proteome</keyword>
<dbReference type="EMBL" id="FOGZ01000025">
    <property type="protein sequence ID" value="SER98115.1"/>
    <property type="molecule type" value="Genomic_DNA"/>
</dbReference>
<dbReference type="RefSeq" id="WP_218139314.1">
    <property type="nucleotide sequence ID" value="NZ_FOGZ01000025.1"/>
</dbReference>
<reference evidence="2 3" key="1">
    <citation type="submission" date="2016-10" db="EMBL/GenBank/DDBJ databases">
        <authorList>
            <person name="de Groot N.N."/>
        </authorList>
    </citation>
    <scope>NUCLEOTIDE SEQUENCE [LARGE SCALE GENOMIC DNA]</scope>
    <source>
        <strain evidence="2 3">DSM 16859</strain>
    </source>
</reference>
<name>A0A1H9TLP1_9ACTN</name>
<dbReference type="STRING" id="64702.SAMN05443377_1253"/>
<dbReference type="InterPro" id="IPR036265">
    <property type="entry name" value="HIT-like_sf"/>
</dbReference>
<keyword evidence="2" id="KW-0548">Nucleotidyltransferase</keyword>
<dbReference type="PANTHER" id="PTHR42763">
    <property type="entry name" value="ADP-GLUCOSE PHOSPHORYLASE"/>
    <property type="match status" value="1"/>
</dbReference>
<feature type="domain" description="DUF4921" evidence="1">
    <location>
        <begin position="13"/>
        <end position="438"/>
    </location>
</feature>
<dbReference type="Pfam" id="PF16268">
    <property type="entry name" value="DUF4921"/>
    <property type="match status" value="1"/>
</dbReference>
<proteinExistence type="predicted"/>